<dbReference type="InterPro" id="IPR000537">
    <property type="entry name" value="UbiA_prenyltransferase"/>
</dbReference>
<proteinExistence type="predicted"/>
<evidence type="ECO:0000313" key="5">
    <source>
        <dbReference type="EMBL" id="MBC6469827.1"/>
    </source>
</evidence>
<protein>
    <submittedName>
        <fullName evidence="5">UbiA family prenyltransferase</fullName>
    </submittedName>
</protein>
<gene>
    <name evidence="5" type="ORF">HKK74_30675</name>
</gene>
<sequence length="302" mass="30399">MSGPEERPGRAGRKNTVRDLVELVRAPAALSVPGDILCGATAAGVPHSPRTAAIASSAVCLYWAGMALNDFADREVDAAERPERPIPSGRVRPGTALAVASVLTGAGLAFATAGGGRRALRFALPLTAAIWGYDLRLKSTRAGPAAMAACRGLDVMLGASTGRARAAVPAALAVGTHTYAVTLLSRSEVSGATPRQVGRAATIGGLAMPVVIAEIVAGRRDGGAAAAAGLLGRYVTSVGGAQLAAARRPNAERVRQAVGAGILGLIPLQASLTAARGRPVTALALAAVHPLARRLARKVSAT</sequence>
<evidence type="ECO:0000256" key="3">
    <source>
        <dbReference type="ARBA" id="ARBA00022989"/>
    </source>
</evidence>
<dbReference type="Pfam" id="PF01040">
    <property type="entry name" value="UbiA"/>
    <property type="match status" value="1"/>
</dbReference>
<dbReference type="InterPro" id="IPR050475">
    <property type="entry name" value="Prenyltransferase_related"/>
</dbReference>
<name>A0ABR7LZA5_9ACTN</name>
<evidence type="ECO:0000256" key="2">
    <source>
        <dbReference type="ARBA" id="ARBA00022692"/>
    </source>
</evidence>
<keyword evidence="2" id="KW-0812">Transmembrane</keyword>
<evidence type="ECO:0000256" key="4">
    <source>
        <dbReference type="ARBA" id="ARBA00023136"/>
    </source>
</evidence>
<evidence type="ECO:0000313" key="6">
    <source>
        <dbReference type="Proteomes" id="UP000805614"/>
    </source>
</evidence>
<dbReference type="RefSeq" id="WP_187246877.1">
    <property type="nucleotide sequence ID" value="NZ_BAAAOK010000011.1"/>
</dbReference>
<dbReference type="NCBIfam" id="NF045897">
    <property type="entry name" value="SCO3242_trans"/>
    <property type="match status" value="1"/>
</dbReference>
<dbReference type="PANTHER" id="PTHR42723:SF1">
    <property type="entry name" value="CHLOROPHYLL SYNTHASE, CHLOROPLASTIC"/>
    <property type="match status" value="1"/>
</dbReference>
<comment type="subcellular location">
    <subcellularLocation>
        <location evidence="1">Membrane</location>
        <topology evidence="1">Multi-pass membrane protein</topology>
    </subcellularLocation>
</comment>
<dbReference type="Proteomes" id="UP000805614">
    <property type="component" value="Unassembled WGS sequence"/>
</dbReference>
<dbReference type="PANTHER" id="PTHR42723">
    <property type="entry name" value="CHLOROPHYLL SYNTHASE"/>
    <property type="match status" value="1"/>
</dbReference>
<dbReference type="CDD" id="cd13964">
    <property type="entry name" value="PT_UbiA_1"/>
    <property type="match status" value="1"/>
</dbReference>
<accession>A0ABR7LZA5</accession>
<dbReference type="InterPro" id="IPR044878">
    <property type="entry name" value="UbiA_sf"/>
</dbReference>
<reference evidence="5 6" key="1">
    <citation type="submission" date="2020-06" db="EMBL/GenBank/DDBJ databases">
        <title>Actinomadura xiongansis sp. nov., isolated from soil of Baiyangdian.</title>
        <authorList>
            <person name="Zhang X."/>
        </authorList>
    </citation>
    <scope>NUCLEOTIDE SEQUENCE [LARGE SCALE GENOMIC DNA]</scope>
    <source>
        <strain evidence="5 6">HBUM206468</strain>
    </source>
</reference>
<keyword evidence="6" id="KW-1185">Reference proteome</keyword>
<organism evidence="5 6">
    <name type="scientific">Actinomadura alba</name>
    <dbReference type="NCBI Taxonomy" id="406431"/>
    <lineage>
        <taxon>Bacteria</taxon>
        <taxon>Bacillati</taxon>
        <taxon>Actinomycetota</taxon>
        <taxon>Actinomycetes</taxon>
        <taxon>Streptosporangiales</taxon>
        <taxon>Thermomonosporaceae</taxon>
        <taxon>Actinomadura</taxon>
    </lineage>
</organism>
<keyword evidence="3" id="KW-1133">Transmembrane helix</keyword>
<dbReference type="EMBL" id="JABVEC010000032">
    <property type="protein sequence ID" value="MBC6469827.1"/>
    <property type="molecule type" value="Genomic_DNA"/>
</dbReference>
<comment type="caution">
    <text evidence="5">The sequence shown here is derived from an EMBL/GenBank/DDBJ whole genome shotgun (WGS) entry which is preliminary data.</text>
</comment>
<keyword evidence="4" id="KW-0472">Membrane</keyword>
<evidence type="ECO:0000256" key="1">
    <source>
        <dbReference type="ARBA" id="ARBA00004141"/>
    </source>
</evidence>
<dbReference type="Gene3D" id="1.10.357.140">
    <property type="entry name" value="UbiA prenyltransferase"/>
    <property type="match status" value="1"/>
</dbReference>